<organism evidence="3 4">
    <name type="scientific">Stylophora pistillata</name>
    <name type="common">Smooth cauliflower coral</name>
    <dbReference type="NCBI Taxonomy" id="50429"/>
    <lineage>
        <taxon>Eukaryota</taxon>
        <taxon>Metazoa</taxon>
        <taxon>Cnidaria</taxon>
        <taxon>Anthozoa</taxon>
        <taxon>Hexacorallia</taxon>
        <taxon>Scleractinia</taxon>
        <taxon>Astrocoeniina</taxon>
        <taxon>Pocilloporidae</taxon>
        <taxon>Stylophora</taxon>
    </lineage>
</organism>
<feature type="compositionally biased region" description="Polar residues" evidence="1">
    <location>
        <begin position="306"/>
        <end position="318"/>
    </location>
</feature>
<keyword evidence="4" id="KW-1185">Reference proteome</keyword>
<dbReference type="Gene3D" id="1.25.40.10">
    <property type="entry name" value="Tetratricopeptide repeat domain"/>
    <property type="match status" value="1"/>
</dbReference>
<dbReference type="Proteomes" id="UP000225706">
    <property type="component" value="Unassembled WGS sequence"/>
</dbReference>
<dbReference type="EMBL" id="LSMT01000793">
    <property type="protein sequence ID" value="PFX14357.1"/>
    <property type="molecule type" value="Genomic_DNA"/>
</dbReference>
<dbReference type="AlphaFoldDB" id="A0A2B4RDE7"/>
<protein>
    <submittedName>
        <fullName evidence="3">Tetratricopeptide repeat protein 28</fullName>
    </submittedName>
</protein>
<proteinExistence type="predicted"/>
<evidence type="ECO:0000259" key="2">
    <source>
        <dbReference type="Pfam" id="PF12770"/>
    </source>
</evidence>
<dbReference type="SUPFAM" id="SSF48452">
    <property type="entry name" value="TPR-like"/>
    <property type="match status" value="1"/>
</dbReference>
<sequence length="667" mass="74175">MKDEGLVSSCCGDLGNVFRSEGRYKDAEQLFSKHDKYALSRGDIYGLAIASGNIGFLKFYNRKEFDDSVECQFIEYSLAEQVGDFARMGMAFNKIGKLLYQSGLQQRSRGDVQYRPSVVHAGRPMLLAREWRGGKFKEALVLADASRGRTLAEIVRKRLSGCSDISSGEETVTLNEEFIVESFDNLVRVSCELSTTLVFYFMVKEFDQSWHGLETKVEVNDESIVSLRRSLGQKSQKEEVAKILRSCGEQKKVFREAQRHFAPLKGEEVLSSLEGFEHEFATAECPEEDPQDNSNTQSQMEKDKSSFTTSEESIQHPLSTSVFSHSCAYSKSDKAKSKISIASKPSGNPIDEEAMTTSLGGSGAPSPGLEHDITIKPSGEESNSSVEGNNNIEEENGEQFPVKNNPELDPWIPMLSQLHKILIEPDIDFLPRKEETRRVTFIPQDFLLKVPFAALQRYSRSHYFMEDFIISTSPAVHFLDLACASRETVQETTAPQELTLLAVGNPIMPFEELPQLPSEELEVRMIKQIINSPMSEILIGSQAQKTESGLECNGILTAEEVMGLELNANLVVLSCCENGLGKVTGDGLLGLSRAFLADGAACVIVTLWKIDDGPASELMMSFHREYKASRDAAVSLERSMKILKSKEDTRSPQHWAAFSIIVQVLLV</sequence>
<comment type="caution">
    <text evidence="3">The sequence shown here is derived from an EMBL/GenBank/DDBJ whole genome shotgun (WGS) entry which is preliminary data.</text>
</comment>
<dbReference type="InterPro" id="IPR024983">
    <property type="entry name" value="CHAT_dom"/>
</dbReference>
<feature type="domain" description="CHAT" evidence="2">
    <location>
        <begin position="554"/>
        <end position="661"/>
    </location>
</feature>
<dbReference type="PANTHER" id="PTHR10098">
    <property type="entry name" value="RAPSYN-RELATED"/>
    <property type="match status" value="1"/>
</dbReference>
<feature type="domain" description="CHAT" evidence="2">
    <location>
        <begin position="414"/>
        <end position="546"/>
    </location>
</feature>
<feature type="region of interest" description="Disordered" evidence="1">
    <location>
        <begin position="337"/>
        <end position="368"/>
    </location>
</feature>
<accession>A0A2B4RDE7</accession>
<dbReference type="PANTHER" id="PTHR10098:SF108">
    <property type="entry name" value="TETRATRICOPEPTIDE REPEAT PROTEIN 28"/>
    <property type="match status" value="1"/>
</dbReference>
<feature type="region of interest" description="Disordered" evidence="1">
    <location>
        <begin position="283"/>
        <end position="318"/>
    </location>
</feature>
<dbReference type="STRING" id="50429.A0A2B4RDE7"/>
<reference evidence="4" key="1">
    <citation type="journal article" date="2017" name="bioRxiv">
        <title>Comparative analysis of the genomes of Stylophora pistillata and Acropora digitifera provides evidence for extensive differences between species of corals.</title>
        <authorList>
            <person name="Voolstra C.R."/>
            <person name="Li Y."/>
            <person name="Liew Y.J."/>
            <person name="Baumgarten S."/>
            <person name="Zoccola D."/>
            <person name="Flot J.-F."/>
            <person name="Tambutte S."/>
            <person name="Allemand D."/>
            <person name="Aranda M."/>
        </authorList>
    </citation>
    <scope>NUCLEOTIDE SEQUENCE [LARGE SCALE GENOMIC DNA]</scope>
</reference>
<name>A0A2B4RDE7_STYPI</name>
<gene>
    <name evidence="3" type="primary">TTC28</name>
    <name evidence="3" type="ORF">AWC38_SpisGene21498</name>
</gene>
<evidence type="ECO:0000256" key="1">
    <source>
        <dbReference type="SAM" id="MobiDB-lite"/>
    </source>
</evidence>
<dbReference type="OrthoDB" id="5961805at2759"/>
<evidence type="ECO:0000313" key="3">
    <source>
        <dbReference type="EMBL" id="PFX14357.1"/>
    </source>
</evidence>
<dbReference type="Pfam" id="PF12770">
    <property type="entry name" value="CHAT"/>
    <property type="match status" value="2"/>
</dbReference>
<evidence type="ECO:0000313" key="4">
    <source>
        <dbReference type="Proteomes" id="UP000225706"/>
    </source>
</evidence>
<dbReference type="InterPro" id="IPR011990">
    <property type="entry name" value="TPR-like_helical_dom_sf"/>
</dbReference>